<feature type="domain" description="HTH myb-type" evidence="8">
    <location>
        <begin position="96"/>
        <end position="151"/>
    </location>
</feature>
<reference evidence="9" key="1">
    <citation type="submission" date="2020-09" db="EMBL/GenBank/DDBJ databases">
        <title>Genome-Enabled Discovery of Anthraquinone Biosynthesis in Senna tora.</title>
        <authorList>
            <person name="Kang S.-H."/>
            <person name="Pandey R.P."/>
            <person name="Lee C.-M."/>
            <person name="Sim J.-S."/>
            <person name="Jeong J.-T."/>
            <person name="Choi B.-S."/>
            <person name="Jung M."/>
            <person name="Ginzburg D."/>
            <person name="Zhao K."/>
            <person name="Won S.Y."/>
            <person name="Oh T.-J."/>
            <person name="Yu Y."/>
            <person name="Kim N.-H."/>
            <person name="Lee O.R."/>
            <person name="Lee T.-H."/>
            <person name="Bashyal P."/>
            <person name="Kim T.-S."/>
            <person name="Lee W.-H."/>
            <person name="Kawkins C."/>
            <person name="Kim C.-K."/>
            <person name="Kim J.S."/>
            <person name="Ahn B.O."/>
            <person name="Rhee S.Y."/>
            <person name="Sohng J.K."/>
        </authorList>
    </citation>
    <scope>NUCLEOTIDE SEQUENCE</scope>
    <source>
        <tissue evidence="9">Leaf</tissue>
    </source>
</reference>
<evidence type="ECO:0000259" key="7">
    <source>
        <dbReference type="PROSITE" id="PS50090"/>
    </source>
</evidence>
<protein>
    <submittedName>
        <fullName evidence="9">Transcription factor MYB119-like</fullName>
    </submittedName>
</protein>
<keyword evidence="5" id="KW-0539">Nucleus</keyword>
<dbReference type="InterPro" id="IPR050560">
    <property type="entry name" value="MYB_TF"/>
</dbReference>
<sequence>MDPSGPPMTAIDRFLWSQHHAQNNHLCTFASSTTPNCNINNMWPNFMDDQKVLNWTHTQISTLCLKEDVQVSAGNKNSNNGKVMVGMRRTKKGSSSVSLIKGQWTNEEDRKLVGLVKQYGVRKWAEIAEEMDGRAGKQCRERWHNHLRPDIKKESWSEEEERILVETHAKVGNRWAEIAKSIPGRTENAIKNHWNATKRRQNSRRKKKNTQRSNRSKPHSSVLEDYIRSKNLSNSSINTNTIQNIIPEIQSEPSSESVMNNEEYPSFIADPIDDELLYLQHLYAENQNQNQQPLVDDVKQSGNSSSTSYFLLDFCQTDGERRTEGGGLAYSNESLLAKEAATSNIKVPQSDLYLSHLLNGTPHSSFSSGYENQNMNMDLQQLGYQDCEEGKREMDLMEMVCSSLFSSSG</sequence>
<dbReference type="FunFam" id="1.10.10.60:FF:000010">
    <property type="entry name" value="Transcriptional activator Myb isoform A"/>
    <property type="match status" value="1"/>
</dbReference>
<dbReference type="GO" id="GO:0000981">
    <property type="term" value="F:DNA-binding transcription factor activity, RNA polymerase II-specific"/>
    <property type="evidence" value="ECO:0007669"/>
    <property type="project" value="TreeGrafter"/>
</dbReference>
<dbReference type="SUPFAM" id="SSF46689">
    <property type="entry name" value="Homeodomain-like"/>
    <property type="match status" value="1"/>
</dbReference>
<comment type="caution">
    <text evidence="9">The sequence shown here is derived from an EMBL/GenBank/DDBJ whole genome shotgun (WGS) entry which is preliminary data.</text>
</comment>
<keyword evidence="3" id="KW-0805">Transcription regulation</keyword>
<dbReference type="PANTHER" id="PTHR45614">
    <property type="entry name" value="MYB PROTEIN-RELATED"/>
    <property type="match status" value="1"/>
</dbReference>
<dbReference type="Pfam" id="PF13921">
    <property type="entry name" value="Myb_DNA-bind_6"/>
    <property type="match status" value="1"/>
</dbReference>
<dbReference type="PANTHER" id="PTHR45614:SF218">
    <property type="entry name" value="TRANSCRIPTION FACTOR MYB119-RELATED"/>
    <property type="match status" value="1"/>
</dbReference>
<dbReference type="OrthoDB" id="2143914at2759"/>
<dbReference type="GO" id="GO:0000978">
    <property type="term" value="F:RNA polymerase II cis-regulatory region sequence-specific DNA binding"/>
    <property type="evidence" value="ECO:0007669"/>
    <property type="project" value="TreeGrafter"/>
</dbReference>
<dbReference type="PROSITE" id="PS51294">
    <property type="entry name" value="HTH_MYB"/>
    <property type="match status" value="2"/>
</dbReference>
<keyword evidence="3" id="KW-0804">Transcription</keyword>
<dbReference type="PROSITE" id="PS50090">
    <property type="entry name" value="MYB_LIKE"/>
    <property type="match status" value="2"/>
</dbReference>
<dbReference type="Proteomes" id="UP000634136">
    <property type="component" value="Unassembled WGS sequence"/>
</dbReference>
<dbReference type="EMBL" id="JAAIUW010000013">
    <property type="protein sequence ID" value="KAF7803309.1"/>
    <property type="molecule type" value="Genomic_DNA"/>
</dbReference>
<evidence type="ECO:0000259" key="8">
    <source>
        <dbReference type="PROSITE" id="PS51294"/>
    </source>
</evidence>
<dbReference type="GO" id="GO:0005634">
    <property type="term" value="C:nucleus"/>
    <property type="evidence" value="ECO:0007669"/>
    <property type="project" value="UniProtKB-SubCell"/>
</dbReference>
<feature type="domain" description="HTH myb-type" evidence="8">
    <location>
        <begin position="152"/>
        <end position="202"/>
    </location>
</feature>
<evidence type="ECO:0000256" key="5">
    <source>
        <dbReference type="ARBA" id="ARBA00023242"/>
    </source>
</evidence>
<dbReference type="InterPro" id="IPR017930">
    <property type="entry name" value="Myb_dom"/>
</dbReference>
<evidence type="ECO:0000256" key="4">
    <source>
        <dbReference type="ARBA" id="ARBA00023125"/>
    </source>
</evidence>
<name>A0A834STU7_9FABA</name>
<feature type="region of interest" description="Disordered" evidence="6">
    <location>
        <begin position="186"/>
        <end position="221"/>
    </location>
</feature>
<dbReference type="InterPro" id="IPR001005">
    <property type="entry name" value="SANT/Myb"/>
</dbReference>
<evidence type="ECO:0000256" key="2">
    <source>
        <dbReference type="ARBA" id="ARBA00022737"/>
    </source>
</evidence>
<dbReference type="Gene3D" id="1.10.10.60">
    <property type="entry name" value="Homeodomain-like"/>
    <property type="match status" value="2"/>
</dbReference>
<feature type="domain" description="Myb-like" evidence="7">
    <location>
        <begin position="148"/>
        <end position="198"/>
    </location>
</feature>
<feature type="compositionally biased region" description="Basic residues" evidence="6">
    <location>
        <begin position="196"/>
        <end position="218"/>
    </location>
</feature>
<keyword evidence="4" id="KW-0238">DNA-binding</keyword>
<keyword evidence="2" id="KW-0677">Repeat</keyword>
<feature type="domain" description="Myb-like" evidence="7">
    <location>
        <begin position="96"/>
        <end position="147"/>
    </location>
</feature>
<evidence type="ECO:0000313" key="9">
    <source>
        <dbReference type="EMBL" id="KAF7803309.1"/>
    </source>
</evidence>
<accession>A0A834STU7</accession>
<dbReference type="InterPro" id="IPR009057">
    <property type="entry name" value="Homeodomain-like_sf"/>
</dbReference>
<comment type="subcellular location">
    <subcellularLocation>
        <location evidence="1">Nucleus</location>
    </subcellularLocation>
</comment>
<organism evidence="9 10">
    <name type="scientific">Senna tora</name>
    <dbReference type="NCBI Taxonomy" id="362788"/>
    <lineage>
        <taxon>Eukaryota</taxon>
        <taxon>Viridiplantae</taxon>
        <taxon>Streptophyta</taxon>
        <taxon>Embryophyta</taxon>
        <taxon>Tracheophyta</taxon>
        <taxon>Spermatophyta</taxon>
        <taxon>Magnoliopsida</taxon>
        <taxon>eudicotyledons</taxon>
        <taxon>Gunneridae</taxon>
        <taxon>Pentapetalae</taxon>
        <taxon>rosids</taxon>
        <taxon>fabids</taxon>
        <taxon>Fabales</taxon>
        <taxon>Fabaceae</taxon>
        <taxon>Caesalpinioideae</taxon>
        <taxon>Cassia clade</taxon>
        <taxon>Senna</taxon>
    </lineage>
</organism>
<evidence type="ECO:0000256" key="6">
    <source>
        <dbReference type="SAM" id="MobiDB-lite"/>
    </source>
</evidence>
<dbReference type="SMART" id="SM00717">
    <property type="entry name" value="SANT"/>
    <property type="match status" value="2"/>
</dbReference>
<dbReference type="AlphaFoldDB" id="A0A834STU7"/>
<dbReference type="CDD" id="cd00167">
    <property type="entry name" value="SANT"/>
    <property type="match status" value="2"/>
</dbReference>
<gene>
    <name evidence="9" type="ORF">G2W53_042420</name>
</gene>
<evidence type="ECO:0000256" key="1">
    <source>
        <dbReference type="ARBA" id="ARBA00004123"/>
    </source>
</evidence>
<keyword evidence="10" id="KW-1185">Reference proteome</keyword>
<proteinExistence type="predicted"/>
<evidence type="ECO:0000313" key="10">
    <source>
        <dbReference type="Proteomes" id="UP000634136"/>
    </source>
</evidence>
<evidence type="ECO:0000256" key="3">
    <source>
        <dbReference type="ARBA" id="ARBA00023015"/>
    </source>
</evidence>